<dbReference type="OrthoDB" id="9809784at2"/>
<dbReference type="EC" id="3.5.1.18" evidence="4 15"/>
<dbReference type="GO" id="GO:0006526">
    <property type="term" value="P:L-arginine biosynthetic process"/>
    <property type="evidence" value="ECO:0007669"/>
    <property type="project" value="TreeGrafter"/>
</dbReference>
<dbReference type="PANTHER" id="PTHR43808">
    <property type="entry name" value="ACETYLORNITHINE DEACETYLASE"/>
    <property type="match status" value="1"/>
</dbReference>
<keyword evidence="9 15" id="KW-0862">Zinc</keyword>
<comment type="caution">
    <text evidence="17">The sequence shown here is derived from an EMBL/GenBank/DDBJ whole genome shotgun (WGS) entry which is preliminary data.</text>
</comment>
<dbReference type="PANTHER" id="PTHR43808:SF31">
    <property type="entry name" value="N-ACETYL-L-CITRULLINE DEACETYLASE"/>
    <property type="match status" value="1"/>
</dbReference>
<sequence>MVNPVEFTRDLIRCPSVTPADAGALDVLEQKLTALGFTCTRLPFSEPGTPDVDNLYARLGTDAPNFCFAGHTDVVPVGAAADWSVDPFAGEVNDGWLTGRGAADMKGAIAAFVAAVSRLLDDGEVKGSISFLITGDEEGPAINGTIKMLQWLEDNGEKLDYCLVGEPTNPTTLGEMAKIGRRGSLNTRLVVKGTQGHVAYPHLADNPIPRLIEILHRLTGKKLDDGNDHFQPSNLEVVTIDVGNEASNVIPAEAEARFNIRFNNEQSIDGLKDWIRSVCDAVGGEVELEMKASGDAFLTPPGVLSDLITGAVEKVTGIRPELSTTGGTSDARFIKDYCPVSEFGLVSQTMHKVDERVRVEDIEQLADIYTEILNRFFRNQG</sequence>
<feature type="binding site" evidence="15">
    <location>
        <position position="138"/>
    </location>
    <ligand>
        <name>Zn(2+)</name>
        <dbReference type="ChEBI" id="CHEBI:29105"/>
        <label>2</label>
    </ligand>
</feature>
<keyword evidence="11 15" id="KW-0457">Lysine biosynthesis</keyword>
<dbReference type="GO" id="GO:0009014">
    <property type="term" value="F:succinyl-diaminopimelate desuccinylase activity"/>
    <property type="evidence" value="ECO:0007669"/>
    <property type="project" value="UniProtKB-UniRule"/>
</dbReference>
<dbReference type="InterPro" id="IPR036264">
    <property type="entry name" value="Bact_exopeptidase_dim_dom"/>
</dbReference>
<dbReference type="EMBL" id="VFIY01000018">
    <property type="protein sequence ID" value="TPD57975.1"/>
    <property type="molecule type" value="Genomic_DNA"/>
</dbReference>
<evidence type="ECO:0000256" key="1">
    <source>
        <dbReference type="ARBA" id="ARBA00005130"/>
    </source>
</evidence>
<dbReference type="Pfam" id="PF07687">
    <property type="entry name" value="M20_dimer"/>
    <property type="match status" value="1"/>
</dbReference>
<feature type="binding site" evidence="15">
    <location>
        <position position="71"/>
    </location>
    <ligand>
        <name>Zn(2+)</name>
        <dbReference type="ChEBI" id="CHEBI:29105"/>
        <label>1</label>
    </ligand>
</feature>
<dbReference type="InterPro" id="IPR050072">
    <property type="entry name" value="Peptidase_M20A"/>
</dbReference>
<dbReference type="SUPFAM" id="SSF55031">
    <property type="entry name" value="Bacterial exopeptidase dimerisation domain"/>
    <property type="match status" value="1"/>
</dbReference>
<keyword evidence="7 15" id="KW-0479">Metal-binding</keyword>
<name>A0A501PCN0_9PROT</name>
<accession>A0A501PCN0</accession>
<evidence type="ECO:0000256" key="15">
    <source>
        <dbReference type="HAMAP-Rule" id="MF_01690"/>
    </source>
</evidence>
<dbReference type="GO" id="GO:0008777">
    <property type="term" value="F:acetylornithine deacetylase activity"/>
    <property type="evidence" value="ECO:0007669"/>
    <property type="project" value="TreeGrafter"/>
</dbReference>
<dbReference type="NCBIfam" id="TIGR01246">
    <property type="entry name" value="dapE_proteo"/>
    <property type="match status" value="1"/>
</dbReference>
<comment type="cofactor">
    <cofactor evidence="15">
        <name>Zn(2+)</name>
        <dbReference type="ChEBI" id="CHEBI:29105"/>
    </cofactor>
    <cofactor evidence="15">
        <name>Co(2+)</name>
        <dbReference type="ChEBI" id="CHEBI:48828"/>
    </cofactor>
    <text evidence="15">Binds 2 Zn(2+) or Co(2+) ions per subunit.</text>
</comment>
<proteinExistence type="inferred from homology"/>
<evidence type="ECO:0000313" key="17">
    <source>
        <dbReference type="EMBL" id="TPD57975.1"/>
    </source>
</evidence>
<dbReference type="PROSITE" id="PS00759">
    <property type="entry name" value="ARGE_DAPE_CPG2_2"/>
    <property type="match status" value="1"/>
</dbReference>
<dbReference type="AlphaFoldDB" id="A0A501PCN0"/>
<protein>
    <recommendedName>
        <fullName evidence="5 15">Succinyl-diaminopimelate desuccinylase</fullName>
        <shortName evidence="15">SDAP desuccinylase</shortName>
        <ecNumber evidence="4 15">3.5.1.18</ecNumber>
    </recommendedName>
    <alternativeName>
        <fullName evidence="13 15">N-succinyl-LL-2,6-diaminoheptanedioate amidohydrolase</fullName>
    </alternativeName>
</protein>
<evidence type="ECO:0000256" key="6">
    <source>
        <dbReference type="ARBA" id="ARBA00022605"/>
    </source>
</evidence>
<dbReference type="InterPro" id="IPR002933">
    <property type="entry name" value="Peptidase_M20"/>
</dbReference>
<evidence type="ECO:0000256" key="14">
    <source>
        <dbReference type="ARBA" id="ARBA00051301"/>
    </source>
</evidence>
<keyword evidence="6 15" id="KW-0028">Amino-acid biosynthesis</keyword>
<evidence type="ECO:0000256" key="2">
    <source>
        <dbReference type="ARBA" id="ARBA00006746"/>
    </source>
</evidence>
<feature type="binding site" evidence="15">
    <location>
        <position position="166"/>
    </location>
    <ligand>
        <name>Zn(2+)</name>
        <dbReference type="ChEBI" id="CHEBI:29105"/>
        <label>1</label>
    </ligand>
</feature>
<feature type="active site" description="Proton acceptor" evidence="15">
    <location>
        <position position="137"/>
    </location>
</feature>
<reference evidence="18" key="1">
    <citation type="submission" date="2019-06" db="EMBL/GenBank/DDBJ databases">
        <title>The complete genome of Emcibacter congregatus ZYLT.</title>
        <authorList>
            <person name="Zhao Z."/>
        </authorList>
    </citation>
    <scope>NUCLEOTIDE SEQUENCE [LARGE SCALE GENOMIC DNA]</scope>
    <source>
        <strain evidence="18">MCCC 1A06723</strain>
    </source>
</reference>
<dbReference type="Proteomes" id="UP000319148">
    <property type="component" value="Unassembled WGS sequence"/>
</dbReference>
<feature type="binding site" evidence="15">
    <location>
        <position position="104"/>
    </location>
    <ligand>
        <name>Zn(2+)</name>
        <dbReference type="ChEBI" id="CHEBI:29105"/>
        <label>2</label>
    </ligand>
</feature>
<dbReference type="GO" id="GO:0008270">
    <property type="term" value="F:zinc ion binding"/>
    <property type="evidence" value="ECO:0007669"/>
    <property type="project" value="UniProtKB-UniRule"/>
</dbReference>
<comment type="function">
    <text evidence="15">Catalyzes the hydrolysis of N-succinyl-L,L-diaminopimelic acid (SDAP), forming succinate and LL-2,6-diaminopimelate (DAP), an intermediate involved in the bacterial biosynthesis of lysine and meso-diaminopimelic acid, an essential component of bacterial cell walls.</text>
</comment>
<comment type="catalytic activity">
    <reaction evidence="14 15">
        <text>N-succinyl-(2S,6S)-2,6-diaminopimelate + H2O = (2S,6S)-2,6-diaminopimelate + succinate</text>
        <dbReference type="Rhea" id="RHEA:22608"/>
        <dbReference type="ChEBI" id="CHEBI:15377"/>
        <dbReference type="ChEBI" id="CHEBI:30031"/>
        <dbReference type="ChEBI" id="CHEBI:57609"/>
        <dbReference type="ChEBI" id="CHEBI:58087"/>
        <dbReference type="EC" id="3.5.1.18"/>
    </reaction>
</comment>
<evidence type="ECO:0000256" key="13">
    <source>
        <dbReference type="ARBA" id="ARBA00031891"/>
    </source>
</evidence>
<evidence type="ECO:0000256" key="5">
    <source>
        <dbReference type="ARBA" id="ARBA00022391"/>
    </source>
</evidence>
<dbReference type="InterPro" id="IPR011650">
    <property type="entry name" value="Peptidase_M20_dimer"/>
</dbReference>
<dbReference type="Gene3D" id="3.40.630.10">
    <property type="entry name" value="Zn peptidases"/>
    <property type="match status" value="2"/>
</dbReference>
<feature type="active site" evidence="15">
    <location>
        <position position="73"/>
    </location>
</feature>
<evidence type="ECO:0000256" key="12">
    <source>
        <dbReference type="ARBA" id="ARBA00023285"/>
    </source>
</evidence>
<evidence type="ECO:0000256" key="4">
    <source>
        <dbReference type="ARBA" id="ARBA00011921"/>
    </source>
</evidence>
<dbReference type="HAMAP" id="MF_01690">
    <property type="entry name" value="DapE"/>
    <property type="match status" value="1"/>
</dbReference>
<dbReference type="NCBIfam" id="NF009557">
    <property type="entry name" value="PRK13009.1"/>
    <property type="match status" value="1"/>
</dbReference>
<dbReference type="SUPFAM" id="SSF53187">
    <property type="entry name" value="Zn-dependent exopeptidases"/>
    <property type="match status" value="1"/>
</dbReference>
<dbReference type="InterPro" id="IPR001261">
    <property type="entry name" value="ArgE/DapE_CS"/>
</dbReference>
<dbReference type="CDD" id="cd03891">
    <property type="entry name" value="M20_DapE_proteobac"/>
    <property type="match status" value="1"/>
</dbReference>
<comment type="similarity">
    <text evidence="2 15">Belongs to the peptidase M20A family. DapE subfamily.</text>
</comment>
<evidence type="ECO:0000256" key="7">
    <source>
        <dbReference type="ARBA" id="ARBA00022723"/>
    </source>
</evidence>
<gene>
    <name evidence="15 17" type="primary">dapE</name>
    <name evidence="17" type="ORF">FIV46_17195</name>
</gene>
<evidence type="ECO:0000259" key="16">
    <source>
        <dbReference type="Pfam" id="PF07687"/>
    </source>
</evidence>
<evidence type="ECO:0000256" key="9">
    <source>
        <dbReference type="ARBA" id="ARBA00022833"/>
    </source>
</evidence>
<dbReference type="GO" id="GO:0019877">
    <property type="term" value="P:diaminopimelate biosynthetic process"/>
    <property type="evidence" value="ECO:0007669"/>
    <property type="project" value="UniProtKB-UniRule"/>
</dbReference>
<evidence type="ECO:0000313" key="18">
    <source>
        <dbReference type="Proteomes" id="UP000319148"/>
    </source>
</evidence>
<evidence type="ECO:0000256" key="8">
    <source>
        <dbReference type="ARBA" id="ARBA00022801"/>
    </source>
</evidence>
<keyword evidence="10 15" id="KW-0220">Diaminopimelate biosynthesis</keyword>
<keyword evidence="12 15" id="KW-0170">Cobalt</keyword>
<evidence type="ECO:0000256" key="3">
    <source>
        <dbReference type="ARBA" id="ARBA00011738"/>
    </source>
</evidence>
<evidence type="ECO:0000256" key="10">
    <source>
        <dbReference type="ARBA" id="ARBA00022915"/>
    </source>
</evidence>
<keyword evidence="8 15" id="KW-0378">Hydrolase</keyword>
<feature type="binding site" evidence="15">
    <location>
        <position position="351"/>
    </location>
    <ligand>
        <name>Zn(2+)</name>
        <dbReference type="ChEBI" id="CHEBI:29105"/>
        <label>2</label>
    </ligand>
</feature>
<organism evidence="17 18">
    <name type="scientific">Emcibacter nanhaiensis</name>
    <dbReference type="NCBI Taxonomy" id="1505037"/>
    <lineage>
        <taxon>Bacteria</taxon>
        <taxon>Pseudomonadati</taxon>
        <taxon>Pseudomonadota</taxon>
        <taxon>Alphaproteobacteria</taxon>
        <taxon>Emcibacterales</taxon>
        <taxon>Emcibacteraceae</taxon>
        <taxon>Emcibacter</taxon>
    </lineage>
</organism>
<dbReference type="RefSeq" id="WP_139942286.1">
    <property type="nucleotide sequence ID" value="NZ_JBHSYP010000005.1"/>
</dbReference>
<evidence type="ECO:0000256" key="11">
    <source>
        <dbReference type="ARBA" id="ARBA00023154"/>
    </source>
</evidence>
<dbReference type="Pfam" id="PF01546">
    <property type="entry name" value="Peptidase_M20"/>
    <property type="match status" value="1"/>
</dbReference>
<dbReference type="UniPathway" id="UPA00034">
    <property type="reaction ID" value="UER00021"/>
</dbReference>
<feature type="binding site" evidence="15">
    <location>
        <position position="104"/>
    </location>
    <ligand>
        <name>Zn(2+)</name>
        <dbReference type="ChEBI" id="CHEBI:29105"/>
        <label>1</label>
    </ligand>
</feature>
<comment type="pathway">
    <text evidence="1 15">Amino-acid biosynthesis; L-lysine biosynthesis via DAP pathway; LL-2,6-diaminopimelate from (S)-tetrahydrodipicolinate (succinylase route): step 3/3.</text>
</comment>
<comment type="subunit">
    <text evidence="3 15">Homodimer.</text>
</comment>
<feature type="domain" description="Peptidase M20 dimerisation" evidence="16">
    <location>
        <begin position="179"/>
        <end position="284"/>
    </location>
</feature>
<dbReference type="GO" id="GO:0009089">
    <property type="term" value="P:lysine biosynthetic process via diaminopimelate"/>
    <property type="evidence" value="ECO:0007669"/>
    <property type="project" value="UniProtKB-UniRule"/>
</dbReference>
<dbReference type="InterPro" id="IPR005941">
    <property type="entry name" value="DapE_proteobac"/>
</dbReference>
<dbReference type="GO" id="GO:0050897">
    <property type="term" value="F:cobalt ion binding"/>
    <property type="evidence" value="ECO:0007669"/>
    <property type="project" value="UniProtKB-UniRule"/>
</dbReference>
<keyword evidence="18" id="KW-1185">Reference proteome</keyword>